<evidence type="ECO:0000256" key="5">
    <source>
        <dbReference type="RuleBase" id="RU362066"/>
    </source>
</evidence>
<dbReference type="Pfam" id="PF02465">
    <property type="entry name" value="FliD_N"/>
    <property type="match status" value="1"/>
</dbReference>
<comment type="function">
    <text evidence="5">Required for morphogenesis and for the elongation of the flagellar filament by facilitating polymerization of the flagellin monomers at the tip of growing filament. Forms a capping structure, which prevents flagellin subunits (transported through the central channel of the flagellum) from leaking out without polymerization at the distal end.</text>
</comment>
<dbReference type="GO" id="GO:0005576">
    <property type="term" value="C:extracellular region"/>
    <property type="evidence" value="ECO:0007669"/>
    <property type="project" value="UniProtKB-SubCell"/>
</dbReference>
<feature type="domain" description="Flagellar hook-associated protein 2 N-terminal" evidence="6">
    <location>
        <begin position="6"/>
        <end position="108"/>
    </location>
</feature>
<keyword evidence="4 5" id="KW-0975">Bacterial flagellum</keyword>
<evidence type="ECO:0000259" key="6">
    <source>
        <dbReference type="Pfam" id="PF02465"/>
    </source>
</evidence>
<comment type="subcellular location">
    <subcellularLocation>
        <location evidence="5">Secreted</location>
    </subcellularLocation>
    <subcellularLocation>
        <location evidence="5">Bacterial flagellum</location>
    </subcellularLocation>
</comment>
<comment type="subunit">
    <text evidence="2 5">Homopentamer.</text>
</comment>
<evidence type="ECO:0000256" key="2">
    <source>
        <dbReference type="ARBA" id="ARBA00011255"/>
    </source>
</evidence>
<keyword evidence="8" id="KW-0282">Flagellum</keyword>
<dbReference type="EMBL" id="FLQX01000035">
    <property type="protein sequence ID" value="SBT04210.1"/>
    <property type="molecule type" value="Genomic_DNA"/>
</dbReference>
<proteinExistence type="inferred from homology"/>
<dbReference type="Proteomes" id="UP000199169">
    <property type="component" value="Unassembled WGS sequence"/>
</dbReference>
<organism evidence="8 9">
    <name type="scientific">Candidatus Accumulibacter aalborgensis</name>
    <dbReference type="NCBI Taxonomy" id="1860102"/>
    <lineage>
        <taxon>Bacteria</taxon>
        <taxon>Pseudomonadati</taxon>
        <taxon>Pseudomonadota</taxon>
        <taxon>Betaproteobacteria</taxon>
        <taxon>Candidatus Accumulibacter</taxon>
    </lineage>
</organism>
<dbReference type="GO" id="GO:0009421">
    <property type="term" value="C:bacterial-type flagellum filament cap"/>
    <property type="evidence" value="ECO:0007669"/>
    <property type="project" value="InterPro"/>
</dbReference>
<dbReference type="InterPro" id="IPR010810">
    <property type="entry name" value="Flagellin_hook_IN_motif"/>
</dbReference>
<dbReference type="Pfam" id="PF07196">
    <property type="entry name" value="Flagellin_IN"/>
    <property type="match status" value="1"/>
</dbReference>
<keyword evidence="3" id="KW-0175">Coiled coil</keyword>
<gene>
    <name evidence="8" type="ORF">ACCAA_130146</name>
</gene>
<protein>
    <recommendedName>
        <fullName evidence="5">Flagellar hook-associated protein 2</fullName>
        <shortName evidence="5">HAP2</shortName>
    </recommendedName>
    <alternativeName>
        <fullName evidence="5">Flagellar cap protein</fullName>
    </alternativeName>
</protein>
<accession>A0A1A8XGB0</accession>
<dbReference type="GO" id="GO:0071973">
    <property type="term" value="P:bacterial-type flagellum-dependent cell motility"/>
    <property type="evidence" value="ECO:0007669"/>
    <property type="project" value="TreeGrafter"/>
</dbReference>
<dbReference type="Pfam" id="PF07195">
    <property type="entry name" value="FliD_C"/>
    <property type="match status" value="1"/>
</dbReference>
<evidence type="ECO:0000313" key="9">
    <source>
        <dbReference type="Proteomes" id="UP000199169"/>
    </source>
</evidence>
<comment type="similarity">
    <text evidence="1 5">Belongs to the FliD family.</text>
</comment>
<feature type="domain" description="Flagellar hook-associated protein 2 C-terminal" evidence="7">
    <location>
        <begin position="228"/>
        <end position="450"/>
    </location>
</feature>
<evidence type="ECO:0000256" key="3">
    <source>
        <dbReference type="ARBA" id="ARBA00023054"/>
    </source>
</evidence>
<evidence type="ECO:0000259" key="7">
    <source>
        <dbReference type="Pfam" id="PF07195"/>
    </source>
</evidence>
<name>A0A1A8XGB0_9PROT</name>
<keyword evidence="9" id="KW-1185">Reference proteome</keyword>
<dbReference type="InterPro" id="IPR003481">
    <property type="entry name" value="FliD_N"/>
</dbReference>
<dbReference type="AlphaFoldDB" id="A0A1A8XGB0"/>
<keyword evidence="5" id="KW-0964">Secreted</keyword>
<dbReference type="GO" id="GO:0007155">
    <property type="term" value="P:cell adhesion"/>
    <property type="evidence" value="ECO:0007669"/>
    <property type="project" value="InterPro"/>
</dbReference>
<evidence type="ECO:0000313" key="8">
    <source>
        <dbReference type="EMBL" id="SBT04210.1"/>
    </source>
</evidence>
<dbReference type="GO" id="GO:0009424">
    <property type="term" value="C:bacterial-type flagellum hook"/>
    <property type="evidence" value="ECO:0007669"/>
    <property type="project" value="UniProtKB-UniRule"/>
</dbReference>
<dbReference type="PANTHER" id="PTHR30288">
    <property type="entry name" value="FLAGELLAR CAP/ASSEMBLY PROTEIN FLID"/>
    <property type="match status" value="1"/>
</dbReference>
<dbReference type="RefSeq" id="WP_186405890.1">
    <property type="nucleotide sequence ID" value="NZ_FLQX01000035.1"/>
</dbReference>
<dbReference type="InterPro" id="IPR040026">
    <property type="entry name" value="FliD"/>
</dbReference>
<keyword evidence="8" id="KW-0966">Cell projection</keyword>
<dbReference type="InterPro" id="IPR010809">
    <property type="entry name" value="FliD_C"/>
</dbReference>
<keyword evidence="8" id="KW-0969">Cilium</keyword>
<sequence length="468" mass="47237">MATSSSGIDVNSIVSQLMTVEQRPLTVLKTKEAGFQAKISALGSLKSVVSALQTAAGNLVPVTGTTATQKFSVFKTTVGDATIASATSSSSAVAGTYSLEVNQLAKQHSIATSTVATPFSGTDGTLTTGGTLTIRLDAQAGSATPSKTTDVTIADGATPEAIRDAINKASAGVSAVVINGTAGQQLLLTGDTAGSNQFIKLSGVAGLAYDPNLPPSPLTDPFAQSQAAQGSAFKLNGIAATATTNTVTTAIDGITLTLLKGPEAPATSLSTTLTISKDNSSLTTGVTALVKAFNDFNTTATSLGNYNATTKVAAVLNGDSTLRGAQAAFQTLLGKVPAELSTATLQHLSDIGVSLQKDGKLTVDSTKLSAAIASDFTGVANLVSAYGSAFKAAADGLVAAGGLIAARSDGLSASIVSLGKQSDVITQRLTEIEKRYRSQFTALDVLLTGMSKTSDYLTQQLANLPKIS</sequence>
<dbReference type="STRING" id="1860102.ACCAA_130146"/>
<evidence type="ECO:0000256" key="1">
    <source>
        <dbReference type="ARBA" id="ARBA00009764"/>
    </source>
</evidence>
<reference evidence="8 9" key="1">
    <citation type="submission" date="2016-06" db="EMBL/GenBank/DDBJ databases">
        <authorList>
            <person name="Kjaerup R.B."/>
            <person name="Dalgaard T.S."/>
            <person name="Juul-Madsen H.R."/>
        </authorList>
    </citation>
    <scope>NUCLEOTIDE SEQUENCE [LARGE SCALE GENOMIC DNA]</scope>
    <source>
        <strain evidence="8">3</strain>
    </source>
</reference>
<evidence type="ECO:0000256" key="4">
    <source>
        <dbReference type="ARBA" id="ARBA00023143"/>
    </source>
</evidence>
<dbReference type="PANTHER" id="PTHR30288:SF0">
    <property type="entry name" value="FLAGELLAR HOOK-ASSOCIATED PROTEIN 2"/>
    <property type="match status" value="1"/>
</dbReference>